<dbReference type="RefSeq" id="WP_136454068.1">
    <property type="nucleotide sequence ID" value="NZ_SSWH01000006.1"/>
</dbReference>
<proteinExistence type="predicted"/>
<dbReference type="InterPro" id="IPR011008">
    <property type="entry name" value="Dimeric_a/b-barrel"/>
</dbReference>
<dbReference type="AlphaFoldDB" id="A0A4S5E4S7"/>
<evidence type="ECO:0000313" key="3">
    <source>
        <dbReference type="Proteomes" id="UP000305233"/>
    </source>
</evidence>
<organism evidence="2 3">
    <name type="scientific">Arthrobacter echini</name>
    <dbReference type="NCBI Taxonomy" id="1529066"/>
    <lineage>
        <taxon>Bacteria</taxon>
        <taxon>Bacillati</taxon>
        <taxon>Actinomycetota</taxon>
        <taxon>Actinomycetes</taxon>
        <taxon>Micrococcales</taxon>
        <taxon>Micrococcaceae</taxon>
        <taxon>Arthrobacter</taxon>
    </lineage>
</organism>
<keyword evidence="2" id="KW-0503">Monooxygenase</keyword>
<dbReference type="Pfam" id="PF03992">
    <property type="entry name" value="ABM"/>
    <property type="match status" value="1"/>
</dbReference>
<dbReference type="PROSITE" id="PS51725">
    <property type="entry name" value="ABM"/>
    <property type="match status" value="1"/>
</dbReference>
<dbReference type="SUPFAM" id="SSF54909">
    <property type="entry name" value="Dimeric alpha+beta barrel"/>
    <property type="match status" value="1"/>
</dbReference>
<keyword evidence="2" id="KW-0560">Oxidoreductase</keyword>
<dbReference type="Proteomes" id="UP000305233">
    <property type="component" value="Unassembled WGS sequence"/>
</dbReference>
<accession>A0A4S5E4S7</accession>
<protein>
    <submittedName>
        <fullName evidence="2">Antibiotic biosynthesis monooxygenase</fullName>
    </submittedName>
</protein>
<dbReference type="InterPro" id="IPR007138">
    <property type="entry name" value="ABM_dom"/>
</dbReference>
<reference evidence="2 3" key="1">
    <citation type="submission" date="2019-04" db="EMBL/GenBank/DDBJ databases">
        <authorList>
            <person name="Liu Q."/>
            <person name="Xin Y.-H."/>
        </authorList>
    </citation>
    <scope>NUCLEOTIDE SEQUENCE [LARGE SCALE GENOMIC DNA]</scope>
    <source>
        <strain evidence="2 3">AM23</strain>
    </source>
</reference>
<gene>
    <name evidence="2" type="ORF">E8P82_08510</name>
</gene>
<dbReference type="GO" id="GO:0004497">
    <property type="term" value="F:monooxygenase activity"/>
    <property type="evidence" value="ECO:0007669"/>
    <property type="project" value="UniProtKB-KW"/>
</dbReference>
<comment type="caution">
    <text evidence="2">The sequence shown here is derived from an EMBL/GenBank/DDBJ whole genome shotgun (WGS) entry which is preliminary data.</text>
</comment>
<sequence>MSEPVDVTAIFVPQEGEFSRVKQALDLAVEQVVQEPGCIRYEITEAQEDRIVLQERWESTEALDLHMRGPALQDLGESLSALLAEPIDMTRSDQPA</sequence>
<keyword evidence="3" id="KW-1185">Reference proteome</keyword>
<evidence type="ECO:0000259" key="1">
    <source>
        <dbReference type="PROSITE" id="PS51725"/>
    </source>
</evidence>
<feature type="domain" description="ABM" evidence="1">
    <location>
        <begin position="5"/>
        <end position="92"/>
    </location>
</feature>
<dbReference type="EMBL" id="SSWH01000006">
    <property type="protein sequence ID" value="THJ66491.1"/>
    <property type="molecule type" value="Genomic_DNA"/>
</dbReference>
<name>A0A4S5E4S7_9MICC</name>
<dbReference type="OrthoDB" id="5241825at2"/>
<evidence type="ECO:0000313" key="2">
    <source>
        <dbReference type="EMBL" id="THJ66491.1"/>
    </source>
</evidence>
<dbReference type="Gene3D" id="3.30.70.100">
    <property type="match status" value="1"/>
</dbReference>